<comment type="caution">
    <text evidence="1">The sequence shown here is derived from an EMBL/GenBank/DDBJ whole genome shotgun (WGS) entry which is preliminary data.</text>
</comment>
<protein>
    <submittedName>
        <fullName evidence="1">Uncharacterized protein</fullName>
    </submittedName>
</protein>
<dbReference type="Proteomes" id="UP000035100">
    <property type="component" value="Unassembled WGS sequence"/>
</dbReference>
<keyword evidence="2" id="KW-1185">Reference proteome</keyword>
<accession>A0A0D0NIS3</accession>
<reference evidence="1 2" key="1">
    <citation type="submission" date="2013-01" db="EMBL/GenBank/DDBJ databases">
        <authorList>
            <person name="Fiebig A."/>
            <person name="Goeker M."/>
            <person name="Klenk H.-P.P."/>
        </authorList>
    </citation>
    <scope>NUCLEOTIDE SEQUENCE [LARGE SCALE GENOMIC DNA]</scope>
    <source>
        <strain evidence="1 2">DSM 24838</strain>
    </source>
</reference>
<proteinExistence type="predicted"/>
<evidence type="ECO:0000313" key="2">
    <source>
        <dbReference type="Proteomes" id="UP000035100"/>
    </source>
</evidence>
<name>A0A0D0NIS3_9RHOB</name>
<dbReference type="EMBL" id="AONG01000016">
    <property type="protein sequence ID" value="KIQ68190.1"/>
    <property type="molecule type" value="Genomic_DNA"/>
</dbReference>
<dbReference type="AlphaFoldDB" id="A0A0D0NIS3"/>
<evidence type="ECO:0000313" key="1">
    <source>
        <dbReference type="EMBL" id="KIQ68190.1"/>
    </source>
</evidence>
<dbReference type="STRING" id="1123501.Wenmar_03200"/>
<gene>
    <name evidence="1" type="ORF">Wenmar_03200</name>
</gene>
<organism evidence="1 2">
    <name type="scientific">Wenxinia marina DSM 24838</name>
    <dbReference type="NCBI Taxonomy" id="1123501"/>
    <lineage>
        <taxon>Bacteria</taxon>
        <taxon>Pseudomonadati</taxon>
        <taxon>Pseudomonadota</taxon>
        <taxon>Alphaproteobacteria</taxon>
        <taxon>Rhodobacterales</taxon>
        <taxon>Roseobacteraceae</taxon>
        <taxon>Wenxinia</taxon>
    </lineage>
</organism>
<dbReference type="RefSeq" id="WP_018302310.1">
    <property type="nucleotide sequence ID" value="NZ_KB902283.1"/>
</dbReference>
<sequence>MRTLAWILGILAVICLAGGMGAAQKAGLLWQSGRGLEPQQAVM</sequence>